<keyword evidence="5" id="KW-0808">Transferase</keyword>
<dbReference type="Pfam" id="PF02971">
    <property type="entry name" value="FTCD"/>
    <property type="match status" value="1"/>
</dbReference>
<dbReference type="InterPro" id="IPR022384">
    <property type="entry name" value="FormiminoTrfase_cat_dom_sf"/>
</dbReference>
<feature type="domain" description="Formiminotransferase C-terminal subdomain" evidence="8">
    <location>
        <begin position="204"/>
        <end position="352"/>
    </location>
</feature>
<dbReference type="EC" id="2.1.2.5" evidence="3"/>
<sequence>MILLSRGERPFAPTHKNIMINTDKKVIECVPNFSEGRNLDIIDKIASAVKSTQNVKLLNVEPDKDYNRTVITFAGEPSGVKEAAFNAISTASELIDMSRQKGEHPRIGATDVCPIIPVANATREECVKLANELGRDVGEKLGIPVYLYENAAISEERRNLENIRKGEYEGLKQKLRDWVPDYGPVEYNDNVRKSGATVIGARFFLIAYNVNLGFDDIRVANEIARKVRESGSMIADETGEKRRVPGILKYVKAIGVELREYNISQVSMNLTNYKETPIHKAFETVKTQAREFGMEATGSEIIGLVPKEALVEAGTFYAGNNSEEELIKAAIENLGLSQLNKFEPGNKIIENLL</sequence>
<evidence type="ECO:0000256" key="4">
    <source>
        <dbReference type="ARBA" id="ARBA00022490"/>
    </source>
</evidence>
<dbReference type="PANTHER" id="PTHR12234">
    <property type="entry name" value="FORMIMINOTRANSFERASE-CYCLODEAMINASE"/>
    <property type="match status" value="1"/>
</dbReference>
<evidence type="ECO:0000256" key="1">
    <source>
        <dbReference type="ARBA" id="ARBA00004496"/>
    </source>
</evidence>
<dbReference type="InterPro" id="IPR012886">
    <property type="entry name" value="Formiminotransferase_N"/>
</dbReference>
<dbReference type="InterPro" id="IPR013802">
    <property type="entry name" value="Formiminotransferase_C"/>
</dbReference>
<dbReference type="Gene3D" id="3.30.70.670">
    <property type="entry name" value="Formiminotransferase, C-terminal subdomain"/>
    <property type="match status" value="1"/>
</dbReference>
<comment type="caution">
    <text evidence="10">The sequence shown here is derived from an EMBL/GenBank/DDBJ whole genome shotgun (WGS) entry which is preliminary data.</text>
</comment>
<protein>
    <recommendedName>
        <fullName evidence="3">glutamate formimidoyltransferase</fullName>
        <ecNumber evidence="3">2.1.2.5</ecNumber>
    </recommendedName>
</protein>
<evidence type="ECO:0000256" key="5">
    <source>
        <dbReference type="ARBA" id="ARBA00022679"/>
    </source>
</evidence>
<dbReference type="InterPro" id="IPR037064">
    <property type="entry name" value="Formiminotransferase_N_sf"/>
</dbReference>
<dbReference type="Proteomes" id="UP000722750">
    <property type="component" value="Unassembled WGS sequence"/>
</dbReference>
<dbReference type="InterPro" id="IPR004227">
    <property type="entry name" value="Formiminotransferase_cat"/>
</dbReference>
<keyword evidence="6" id="KW-0369">Histidine metabolism</keyword>
<dbReference type="SMART" id="SM01222">
    <property type="entry name" value="FTCD_N"/>
    <property type="match status" value="1"/>
</dbReference>
<dbReference type="EMBL" id="JAANXD010000001">
    <property type="protein sequence ID" value="MBS1257016.1"/>
    <property type="molecule type" value="Genomic_DNA"/>
</dbReference>
<gene>
    <name evidence="10" type="ORF">MAG551_00051</name>
</gene>
<evidence type="ECO:0000256" key="3">
    <source>
        <dbReference type="ARBA" id="ARBA00012252"/>
    </source>
</evidence>
<evidence type="ECO:0000256" key="7">
    <source>
        <dbReference type="ARBA" id="ARBA00022954"/>
    </source>
</evidence>
<dbReference type="NCBIfam" id="TIGR02024">
    <property type="entry name" value="FtcD"/>
    <property type="match status" value="1"/>
</dbReference>
<dbReference type="InterPro" id="IPR037070">
    <property type="entry name" value="Formiminotransferase_C_sf"/>
</dbReference>
<dbReference type="PANTHER" id="PTHR12234:SF8">
    <property type="entry name" value="FORMIMINOTRANSFERASE-CYCLODEAMINASE"/>
    <property type="match status" value="1"/>
</dbReference>
<dbReference type="Gene3D" id="3.30.990.10">
    <property type="entry name" value="Formiminotransferase, N-terminal subdomain"/>
    <property type="match status" value="1"/>
</dbReference>
<comment type="pathway">
    <text evidence="2">Amino-acid degradation; L-histidine degradation into L-glutamate; L-glutamate from N-formimidoyl-L-glutamate (transferase route): step 1/1.</text>
</comment>
<dbReference type="SMART" id="SM01221">
    <property type="entry name" value="FTCD"/>
    <property type="match status" value="1"/>
</dbReference>
<dbReference type="Pfam" id="PF07837">
    <property type="entry name" value="FTCD_N"/>
    <property type="match status" value="1"/>
</dbReference>
<dbReference type="InterPro" id="IPR051623">
    <property type="entry name" value="FTCD"/>
</dbReference>
<dbReference type="GO" id="GO:0006547">
    <property type="term" value="P:L-histidine metabolic process"/>
    <property type="evidence" value="ECO:0007669"/>
    <property type="project" value="UniProtKB-KW"/>
</dbReference>
<reference evidence="10" key="1">
    <citation type="journal article" date="2021" name="ISME J.">
        <title>Fine-scale metabolic discontinuity in a stratified prokaryote microbiome of a Red Sea deep halocline.</title>
        <authorList>
            <person name="Michoud G."/>
            <person name="Ngugi D.K."/>
            <person name="Barozzi A."/>
            <person name="Merlino G."/>
            <person name="Calleja M.L."/>
            <person name="Delgado-Huertas A."/>
            <person name="Moran X.A.G."/>
            <person name="Daffonchio D."/>
        </authorList>
    </citation>
    <scope>NUCLEOTIDE SEQUENCE</scope>
    <source>
        <strain evidence="10">SuakinDeep_MAG55_1</strain>
    </source>
</reference>
<name>A0A941W0R5_9BACT</name>
<evidence type="ECO:0000256" key="2">
    <source>
        <dbReference type="ARBA" id="ARBA00005082"/>
    </source>
</evidence>
<evidence type="ECO:0000313" key="11">
    <source>
        <dbReference type="Proteomes" id="UP000722750"/>
    </source>
</evidence>
<dbReference type="GO" id="GO:0005542">
    <property type="term" value="F:folic acid binding"/>
    <property type="evidence" value="ECO:0007669"/>
    <property type="project" value="UniProtKB-KW"/>
</dbReference>
<evidence type="ECO:0000259" key="8">
    <source>
        <dbReference type="SMART" id="SM01221"/>
    </source>
</evidence>
<dbReference type="GO" id="GO:0030409">
    <property type="term" value="F:glutamate formimidoyltransferase activity"/>
    <property type="evidence" value="ECO:0007669"/>
    <property type="project" value="UniProtKB-EC"/>
</dbReference>
<dbReference type="AlphaFoldDB" id="A0A941W0R5"/>
<evidence type="ECO:0000256" key="6">
    <source>
        <dbReference type="ARBA" id="ARBA00022808"/>
    </source>
</evidence>
<organism evidence="10 11">
    <name type="scientific">Candidatus Scalindua arabica</name>
    <dbReference type="NCBI Taxonomy" id="1127984"/>
    <lineage>
        <taxon>Bacteria</taxon>
        <taxon>Pseudomonadati</taxon>
        <taxon>Planctomycetota</taxon>
        <taxon>Candidatus Brocadiia</taxon>
        <taxon>Candidatus Brocadiales</taxon>
        <taxon>Candidatus Scalinduaceae</taxon>
        <taxon>Candidatus Scalindua</taxon>
    </lineage>
</organism>
<accession>A0A941W0R5</accession>
<comment type="subcellular location">
    <subcellularLocation>
        <location evidence="1">Cytoplasm</location>
    </subcellularLocation>
</comment>
<evidence type="ECO:0000259" key="9">
    <source>
        <dbReference type="SMART" id="SM01222"/>
    </source>
</evidence>
<keyword evidence="7" id="KW-0290">Folate-binding</keyword>
<dbReference type="GO" id="GO:0005737">
    <property type="term" value="C:cytoplasm"/>
    <property type="evidence" value="ECO:0007669"/>
    <property type="project" value="UniProtKB-SubCell"/>
</dbReference>
<proteinExistence type="predicted"/>
<feature type="domain" description="Formiminotransferase N-terminal subdomain" evidence="9">
    <location>
        <begin position="25"/>
        <end position="203"/>
    </location>
</feature>
<dbReference type="SUPFAM" id="SSF55116">
    <property type="entry name" value="Formiminotransferase domain of formiminotransferase-cyclodeaminase"/>
    <property type="match status" value="2"/>
</dbReference>
<evidence type="ECO:0000313" key="10">
    <source>
        <dbReference type="EMBL" id="MBS1257016.1"/>
    </source>
</evidence>
<keyword evidence="4" id="KW-0963">Cytoplasm</keyword>